<dbReference type="EMBL" id="JAVREJ010000028">
    <property type="protein sequence ID" value="MDT0353271.1"/>
    <property type="molecule type" value="Genomic_DNA"/>
</dbReference>
<evidence type="ECO:0000313" key="3">
    <source>
        <dbReference type="Proteomes" id="UP001183202"/>
    </source>
</evidence>
<reference evidence="3" key="1">
    <citation type="submission" date="2023-07" db="EMBL/GenBank/DDBJ databases">
        <title>30 novel species of actinomycetes from the DSMZ collection.</title>
        <authorList>
            <person name="Nouioui I."/>
        </authorList>
    </citation>
    <scope>NUCLEOTIDE SEQUENCE [LARGE SCALE GENOMIC DNA]</scope>
    <source>
        <strain evidence="3">DSM 45834</strain>
    </source>
</reference>
<dbReference type="RefSeq" id="WP_311559782.1">
    <property type="nucleotide sequence ID" value="NZ_JAVREJ010000028.1"/>
</dbReference>
<protein>
    <submittedName>
        <fullName evidence="2">Uncharacterized protein</fullName>
    </submittedName>
</protein>
<gene>
    <name evidence="2" type="ORF">RM445_27535</name>
</gene>
<sequence>MNGITEIPTTSAPPERARPSAVVAHLRGYRPSRRTVLRALVLGVAASTLVPLDWYLTRRQAAAAPSNRSEYGTCKPAAYDQEANNWQEGGEATCYGGWKRGSYPCEGGYHREGTFTDRGVEFDSTRLTTNCHGRNAWRWKGVRCSDAITTATYDDGTEYTGITIAACALTQQELANPIPEEPDDEVEDDDSGDETHDASALLPALR</sequence>
<feature type="compositionally biased region" description="Acidic residues" evidence="1">
    <location>
        <begin position="180"/>
        <end position="192"/>
    </location>
</feature>
<dbReference type="PROSITE" id="PS51318">
    <property type="entry name" value="TAT"/>
    <property type="match status" value="1"/>
</dbReference>
<keyword evidence="3" id="KW-1185">Reference proteome</keyword>
<accession>A0ABU2NH54</accession>
<evidence type="ECO:0000256" key="1">
    <source>
        <dbReference type="SAM" id="MobiDB-lite"/>
    </source>
</evidence>
<comment type="caution">
    <text evidence="2">The sequence shown here is derived from an EMBL/GenBank/DDBJ whole genome shotgun (WGS) entry which is preliminary data.</text>
</comment>
<dbReference type="Proteomes" id="UP001183202">
    <property type="component" value="Unassembled WGS sequence"/>
</dbReference>
<organism evidence="2 3">
    <name type="scientific">Pseudonocardia charpentierae</name>
    <dbReference type="NCBI Taxonomy" id="3075545"/>
    <lineage>
        <taxon>Bacteria</taxon>
        <taxon>Bacillati</taxon>
        <taxon>Actinomycetota</taxon>
        <taxon>Actinomycetes</taxon>
        <taxon>Pseudonocardiales</taxon>
        <taxon>Pseudonocardiaceae</taxon>
        <taxon>Pseudonocardia</taxon>
    </lineage>
</organism>
<name>A0ABU2NH54_9PSEU</name>
<feature type="region of interest" description="Disordered" evidence="1">
    <location>
        <begin position="173"/>
        <end position="206"/>
    </location>
</feature>
<evidence type="ECO:0000313" key="2">
    <source>
        <dbReference type="EMBL" id="MDT0353271.1"/>
    </source>
</evidence>
<proteinExistence type="predicted"/>
<dbReference type="InterPro" id="IPR006311">
    <property type="entry name" value="TAT_signal"/>
</dbReference>